<comment type="caution">
    <text evidence="1">The sequence shown here is derived from an EMBL/GenBank/DDBJ whole genome shotgun (WGS) entry which is preliminary data.</text>
</comment>
<sequence>MIDDDFRAAIAQWAELMTAAKRKYREREAIEDRKRRTRMQAIDNIRRAGIGTPAHLIPEATIREWESAGDA</sequence>
<dbReference type="AlphaFoldDB" id="A0A919KEP8"/>
<evidence type="ECO:0000313" key="2">
    <source>
        <dbReference type="Proteomes" id="UP000619355"/>
    </source>
</evidence>
<evidence type="ECO:0000313" key="1">
    <source>
        <dbReference type="EMBL" id="GHG66254.1"/>
    </source>
</evidence>
<keyword evidence="2" id="KW-1185">Reference proteome</keyword>
<protein>
    <submittedName>
        <fullName evidence="1">Uncharacterized protein</fullName>
    </submittedName>
</protein>
<accession>A0A919KEP8</accession>
<reference evidence="2" key="1">
    <citation type="journal article" date="2019" name="Int. J. Syst. Evol. Microbiol.">
        <title>The Global Catalogue of Microorganisms (GCM) 10K type strain sequencing project: providing services to taxonomists for standard genome sequencing and annotation.</title>
        <authorList>
            <consortium name="The Broad Institute Genomics Platform"/>
            <consortium name="The Broad Institute Genome Sequencing Center for Infectious Disease"/>
            <person name="Wu L."/>
            <person name="Ma J."/>
        </authorList>
    </citation>
    <scope>NUCLEOTIDE SEQUENCE [LARGE SCALE GENOMIC DNA]</scope>
    <source>
        <strain evidence="2">JCM 4253</strain>
    </source>
</reference>
<name>A0A919KEP8_9ACTN</name>
<dbReference type="EMBL" id="BNBF01000021">
    <property type="protein sequence ID" value="GHG66254.1"/>
    <property type="molecule type" value="Genomic_DNA"/>
</dbReference>
<proteinExistence type="predicted"/>
<organism evidence="1 2">
    <name type="scientific">Streptomyces capoamus</name>
    <dbReference type="NCBI Taxonomy" id="68183"/>
    <lineage>
        <taxon>Bacteria</taxon>
        <taxon>Bacillati</taxon>
        <taxon>Actinomycetota</taxon>
        <taxon>Actinomycetes</taxon>
        <taxon>Kitasatosporales</taxon>
        <taxon>Streptomycetaceae</taxon>
        <taxon>Streptomyces</taxon>
    </lineage>
</organism>
<dbReference type="Proteomes" id="UP000619355">
    <property type="component" value="Unassembled WGS sequence"/>
</dbReference>
<gene>
    <name evidence="1" type="ORF">GCM10018980_58510</name>
</gene>
<dbReference type="RefSeq" id="WP_189985178.1">
    <property type="nucleotide sequence ID" value="NZ_BNBF01000021.1"/>
</dbReference>